<accession>A0A8B8VCX7</accession>
<feature type="region of interest" description="Disordered" evidence="1">
    <location>
        <begin position="536"/>
        <end position="597"/>
    </location>
</feature>
<dbReference type="Proteomes" id="UP000694857">
    <property type="component" value="Chromosome 15"/>
</dbReference>
<feature type="region of interest" description="Disordered" evidence="1">
    <location>
        <begin position="54"/>
        <end position="73"/>
    </location>
</feature>
<dbReference type="RefSeq" id="XP_036682691.1">
    <property type="nucleotide sequence ID" value="XM_036826796.1"/>
</dbReference>
<feature type="compositionally biased region" description="Polar residues" evidence="1">
    <location>
        <begin position="422"/>
        <end position="438"/>
    </location>
</feature>
<feature type="compositionally biased region" description="Low complexity" evidence="1">
    <location>
        <begin position="393"/>
        <end position="413"/>
    </location>
</feature>
<feature type="region of interest" description="Disordered" evidence="1">
    <location>
        <begin position="367"/>
        <end position="441"/>
    </location>
</feature>
<dbReference type="AlphaFoldDB" id="A0A8B8VCX7"/>
<evidence type="ECO:0000256" key="1">
    <source>
        <dbReference type="SAM" id="MobiDB-lite"/>
    </source>
</evidence>
<feature type="compositionally biased region" description="Basic and acidic residues" evidence="1">
    <location>
        <begin position="583"/>
        <end position="597"/>
    </location>
</feature>
<dbReference type="KEGG" id="bmus:118881676"/>
<feature type="region of interest" description="Disordered" evidence="1">
    <location>
        <begin position="295"/>
        <end position="321"/>
    </location>
</feature>
<name>A0A8B8VCX7_BALMU</name>
<keyword evidence="2" id="KW-1185">Reference proteome</keyword>
<feature type="region of interest" description="Disordered" evidence="1">
    <location>
        <begin position="1"/>
        <end position="30"/>
    </location>
</feature>
<dbReference type="GeneID" id="118881676"/>
<feature type="compositionally biased region" description="Low complexity" evidence="1">
    <location>
        <begin position="153"/>
        <end position="188"/>
    </location>
</feature>
<gene>
    <name evidence="3" type="primary">LOC118881676</name>
</gene>
<sequence length="597" mass="63361">MSQMVQKPQITNKHMQSKRKQCQPPRGGSCHRGKWVWSVTFFRPFPALELAASYEQEEGQGTQQSAPSDHDTCRQKPYWEQVRVRFALTPSGGDTLGVVGQDTYPLLLSAFYRCPVQVRPRPACKPAPKAVPQFPGHLAGLGHQVVLLLRKSQPARSAAPRPTSRPAPSHAPRLRHAPTPATLLATPPGSGPAPAVQCLRPRPGCGPEDGARAGRTHLGRAPTAAAPRADEGGCFQRWGQVGLSSPHSWRWPTDVENDSPLVLHFPRLQNGDNHSADLKERPGNEVCPSLQSARRALSTRSLPARSGARRSSPFPGAPALPCGDSALPEAQCLGHTFRPLVPPRDPFPRKGCACSCLAGTLSSPESLFLSKRRTPAQSPGRRTRPKLPKTPSREVPVPAATVTPTRPCARSAAGAGGASHQGEATATRWTPAGPQTESLGPASLVLGPSRGFSDQRGHQGGCESGEGSLDTHSGSRLSLYNLLGGSRPLLWDRAECGITEGAAPSDGGRLWPFPSAAGGCPRLPRCSLFAGRVEGRRGASQSHPGTPARPVSPRALLRWQGGSCSSEGTAPPPAAPLGGQHGAHPDSTPRHPLQYER</sequence>
<protein>
    <submittedName>
        <fullName evidence="3">Translation initiation factor IF-2-like</fullName>
    </submittedName>
</protein>
<feature type="region of interest" description="Disordered" evidence="1">
    <location>
        <begin position="153"/>
        <end position="194"/>
    </location>
</feature>
<feature type="compositionally biased region" description="Polar residues" evidence="1">
    <location>
        <begin position="1"/>
        <end position="14"/>
    </location>
</feature>
<organism evidence="2 3">
    <name type="scientific">Balaenoptera musculus</name>
    <name type="common">Blue whale</name>
    <dbReference type="NCBI Taxonomy" id="9771"/>
    <lineage>
        <taxon>Eukaryota</taxon>
        <taxon>Metazoa</taxon>
        <taxon>Chordata</taxon>
        <taxon>Craniata</taxon>
        <taxon>Vertebrata</taxon>
        <taxon>Euteleostomi</taxon>
        <taxon>Mammalia</taxon>
        <taxon>Eutheria</taxon>
        <taxon>Laurasiatheria</taxon>
        <taxon>Artiodactyla</taxon>
        <taxon>Whippomorpha</taxon>
        <taxon>Cetacea</taxon>
        <taxon>Mysticeti</taxon>
        <taxon>Balaenopteridae</taxon>
        <taxon>Balaenoptera</taxon>
    </lineage>
</organism>
<proteinExistence type="predicted"/>
<reference evidence="3" key="1">
    <citation type="submission" date="2025-08" db="UniProtKB">
        <authorList>
            <consortium name="RefSeq"/>
        </authorList>
    </citation>
    <scope>IDENTIFICATION</scope>
    <source>
        <tissue evidence="3">Epidermis and Blubber</tissue>
    </source>
</reference>
<evidence type="ECO:0000313" key="2">
    <source>
        <dbReference type="Proteomes" id="UP000694857"/>
    </source>
</evidence>
<evidence type="ECO:0000313" key="3">
    <source>
        <dbReference type="RefSeq" id="XP_036682691.1"/>
    </source>
</evidence>